<dbReference type="KEGG" id="gsu:GSU3015"/>
<reference evidence="2 3" key="2">
    <citation type="journal article" date="2012" name="BMC Genomics">
        <title>Comparative genomic analysis of Geobacter sulfurreducens KN400, a strain with enhanced capacity for extracellular electron transfer and electricity production.</title>
        <authorList>
            <person name="Butler J.E."/>
            <person name="Young N.D."/>
            <person name="Aklujkar M."/>
            <person name="Lovley D.R."/>
        </authorList>
    </citation>
    <scope>NUCLEOTIDE SEQUENCE [LARGE SCALE GENOMIC DNA]</scope>
    <source>
        <strain evidence="3">ATCC 51573 / DSM 12127 / PCA</strain>
    </source>
</reference>
<feature type="region of interest" description="Disordered" evidence="1">
    <location>
        <begin position="1"/>
        <end position="58"/>
    </location>
</feature>
<dbReference type="InterPro" id="IPR005186">
    <property type="entry name" value="FlaG"/>
</dbReference>
<dbReference type="HOGENOM" id="CLU_120910_4_4_7"/>
<dbReference type="SUPFAM" id="SSF160214">
    <property type="entry name" value="FlaG-like"/>
    <property type="match status" value="1"/>
</dbReference>
<name>Q748I7_GEOSL</name>
<dbReference type="RefSeq" id="WP_010943643.1">
    <property type="nucleotide sequence ID" value="NC_002939.5"/>
</dbReference>
<keyword evidence="2" id="KW-0966">Cell projection</keyword>
<dbReference type="InterPro" id="IPR035924">
    <property type="entry name" value="FlaG-like_sf"/>
</dbReference>
<dbReference type="Proteomes" id="UP000000577">
    <property type="component" value="Chromosome"/>
</dbReference>
<feature type="compositionally biased region" description="Basic and acidic residues" evidence="1">
    <location>
        <begin position="24"/>
        <end position="58"/>
    </location>
</feature>
<dbReference type="PANTHER" id="PTHR37166:SF1">
    <property type="entry name" value="PROTEIN FLAG"/>
    <property type="match status" value="1"/>
</dbReference>
<reference evidence="2 3" key="1">
    <citation type="journal article" date="2003" name="Science">
        <title>Genome of Geobacter sulfurreducens: metal reduction in subsurface environments.</title>
        <authorList>
            <person name="Methe B.A."/>
            <person name="Nelson K.E."/>
            <person name="Eisen J.A."/>
            <person name="Paulsen I.T."/>
            <person name="Nelson W."/>
            <person name="Heidelberg J.F."/>
            <person name="Wu D."/>
            <person name="Wu M."/>
            <person name="Ward N."/>
            <person name="Beanan M.J."/>
            <person name="Dodson R.J."/>
            <person name="Madupu R."/>
            <person name="Brinkac L.M."/>
            <person name="Daugherty S.C."/>
            <person name="DeBoy R.T."/>
            <person name="Durkin A.S."/>
            <person name="Gwinn M."/>
            <person name="Kolonay J.F."/>
            <person name="Sullivan S.A."/>
            <person name="Haft D.H."/>
            <person name="Selengut J."/>
            <person name="Davidsen T.M."/>
            <person name="Zafar N."/>
            <person name="White O."/>
            <person name="Tran B."/>
            <person name="Romero C."/>
            <person name="Forberger H.A."/>
            <person name="Weidman J."/>
            <person name="Khouri H."/>
            <person name="Feldblyum T.V."/>
            <person name="Utterback T.R."/>
            <person name="Van Aken S.E."/>
            <person name="Lovley D.R."/>
            <person name="Fraser C.M."/>
        </authorList>
    </citation>
    <scope>NUCLEOTIDE SEQUENCE [LARGE SCALE GENOMIC DNA]</scope>
    <source>
        <strain evidence="3">ATCC 51573 / DSM 12127 / PCA</strain>
    </source>
</reference>
<proteinExistence type="predicted"/>
<evidence type="ECO:0000313" key="3">
    <source>
        <dbReference type="Proteomes" id="UP000000577"/>
    </source>
</evidence>
<dbReference type="EMBL" id="AE017180">
    <property type="protein sequence ID" value="AAR36407.1"/>
    <property type="molecule type" value="Genomic_DNA"/>
</dbReference>
<evidence type="ECO:0000313" key="2">
    <source>
        <dbReference type="EMBL" id="AAR36407.1"/>
    </source>
</evidence>
<dbReference type="STRING" id="243231.GSU3015"/>
<dbReference type="EnsemblBacteria" id="AAR36407">
    <property type="protein sequence ID" value="AAR36407"/>
    <property type="gene ID" value="GSU3015"/>
</dbReference>
<organism evidence="2 3">
    <name type="scientific">Geobacter sulfurreducens (strain ATCC 51573 / DSM 12127 / PCA)</name>
    <dbReference type="NCBI Taxonomy" id="243231"/>
    <lineage>
        <taxon>Bacteria</taxon>
        <taxon>Pseudomonadati</taxon>
        <taxon>Thermodesulfobacteriota</taxon>
        <taxon>Desulfuromonadia</taxon>
        <taxon>Geobacterales</taxon>
        <taxon>Geobacteraceae</taxon>
        <taxon>Geobacter</taxon>
    </lineage>
</organism>
<evidence type="ECO:0000256" key="1">
    <source>
        <dbReference type="SAM" id="MobiDB-lite"/>
    </source>
</evidence>
<sequence>MNIEATSGTGPSAVAVVPTIVAKSRQDEEEKRAARPVEQAREPEKESDKGKSEEERVKEATERINEFIESVSRDLEFSVDKDTNRTVVKVLARESGEVIRQIPAEEVLKIARMLDELKGLIIREKA</sequence>
<dbReference type="AlphaFoldDB" id="Q748I7"/>
<keyword evidence="2" id="KW-0282">Flagellum</keyword>
<dbReference type="InParanoid" id="Q748I7"/>
<dbReference type="PANTHER" id="PTHR37166">
    <property type="entry name" value="PROTEIN FLAG"/>
    <property type="match status" value="1"/>
</dbReference>
<keyword evidence="2" id="KW-0969">Cilium</keyword>
<feature type="compositionally biased region" description="Polar residues" evidence="1">
    <location>
        <begin position="1"/>
        <end position="10"/>
    </location>
</feature>
<dbReference type="PATRIC" id="fig|243231.5.peg.3041"/>
<gene>
    <name evidence="2" type="primary">flaG</name>
    <name evidence="2" type="ordered locus">GSU3015</name>
</gene>
<keyword evidence="3" id="KW-1185">Reference proteome</keyword>
<dbReference type="eggNOG" id="COG1334">
    <property type="taxonomic scope" value="Bacteria"/>
</dbReference>
<dbReference type="Gene3D" id="3.30.160.170">
    <property type="entry name" value="FlaG-like"/>
    <property type="match status" value="1"/>
</dbReference>
<dbReference type="OrthoDB" id="8565152at2"/>
<dbReference type="Pfam" id="PF03646">
    <property type="entry name" value="FlaG"/>
    <property type="match status" value="1"/>
</dbReference>
<protein>
    <submittedName>
        <fullName evidence="2">Flagellar protein FlaG</fullName>
    </submittedName>
</protein>
<accession>Q748I7</accession>